<proteinExistence type="predicted"/>
<name>A0ACB5T2N9_AMBMO</name>
<evidence type="ECO:0000313" key="1">
    <source>
        <dbReference type="EMBL" id="GME80062.1"/>
    </source>
</evidence>
<comment type="caution">
    <text evidence="1">The sequence shown here is derived from an EMBL/GenBank/DDBJ whole genome shotgun (WGS) entry which is preliminary data.</text>
</comment>
<evidence type="ECO:0000313" key="2">
    <source>
        <dbReference type="Proteomes" id="UP001165064"/>
    </source>
</evidence>
<reference evidence="1" key="1">
    <citation type="submission" date="2023-04" db="EMBL/GenBank/DDBJ databases">
        <title>Ambrosiozyma monospora NBRC 10751.</title>
        <authorList>
            <person name="Ichikawa N."/>
            <person name="Sato H."/>
            <person name="Tonouchi N."/>
        </authorList>
    </citation>
    <scope>NUCLEOTIDE SEQUENCE</scope>
    <source>
        <strain evidence="1">NBRC 10751</strain>
    </source>
</reference>
<sequence length="405" mass="46144">MNNEEHEPERQHNNNPLYIPERENDPTYLSPKRRDTRSVFHIYLNYYNDHRDHIDDVTFGVPAMRTLELLGKGRRFRVAMLHLETCFSRTYMPAMRCWLFCLVSLPEWHHHIVLHPNQVNRGFGTQSTFSTSNFVEDIRTITLAHSNNIPILRHLVLGSFPRQLIRKVKTATGEKMQELQESIKSIDFNEFSVDTPETEIQYQVDSHGRLVASLINFVQSPDETMEYEDSLEYVSGGVDFPIADDACSPDGFIYCPSRSSNQIFIIKAFETKRPFIEPDVSGFPNVSQSKKFIHQVLQYGLSTHTTLVDLLDCSNYFVYGFDFQSFLNDADETLFYGCVPLNTSLFCAMAASTYHNVVHINEIKVVEYANVTALIRQIADRGPLPVGGPVLGHGGGHGREKAPSS</sequence>
<accession>A0ACB5T2N9</accession>
<keyword evidence="2" id="KW-1185">Reference proteome</keyword>
<gene>
    <name evidence="1" type="ORF">Amon02_000426600</name>
</gene>
<protein>
    <submittedName>
        <fullName evidence="1">Unnamed protein product</fullName>
    </submittedName>
</protein>
<organism evidence="1 2">
    <name type="scientific">Ambrosiozyma monospora</name>
    <name type="common">Yeast</name>
    <name type="synonym">Endomycopsis monosporus</name>
    <dbReference type="NCBI Taxonomy" id="43982"/>
    <lineage>
        <taxon>Eukaryota</taxon>
        <taxon>Fungi</taxon>
        <taxon>Dikarya</taxon>
        <taxon>Ascomycota</taxon>
        <taxon>Saccharomycotina</taxon>
        <taxon>Pichiomycetes</taxon>
        <taxon>Pichiales</taxon>
        <taxon>Pichiaceae</taxon>
        <taxon>Ambrosiozyma</taxon>
    </lineage>
</organism>
<dbReference type="Proteomes" id="UP001165064">
    <property type="component" value="Unassembled WGS sequence"/>
</dbReference>
<dbReference type="EMBL" id="BSXS01002878">
    <property type="protein sequence ID" value="GME80062.1"/>
    <property type="molecule type" value="Genomic_DNA"/>
</dbReference>